<dbReference type="AlphaFoldDB" id="A0A8J8MMZ0"/>
<dbReference type="Gene3D" id="1.25.40.10">
    <property type="entry name" value="Tetratricopeptide repeat domain"/>
    <property type="match status" value="4"/>
</dbReference>
<dbReference type="EMBL" id="CP058649">
    <property type="protein sequence ID" value="QUI24645.1"/>
    <property type="molecule type" value="Genomic_DNA"/>
</dbReference>
<dbReference type="RefSeq" id="WP_212695337.1">
    <property type="nucleotide sequence ID" value="NZ_CP058649.1"/>
</dbReference>
<keyword evidence="7" id="KW-1185">Reference proteome</keyword>
<evidence type="ECO:0000256" key="3">
    <source>
        <dbReference type="PROSITE-ProRule" id="PRU00339"/>
    </source>
</evidence>
<feature type="repeat" description="TPR" evidence="3">
    <location>
        <begin position="135"/>
        <end position="168"/>
    </location>
</feature>
<dbReference type="Pfam" id="PF13181">
    <property type="entry name" value="TPR_8"/>
    <property type="match status" value="1"/>
</dbReference>
<keyword evidence="1" id="KW-0677">Repeat</keyword>
<dbReference type="PROSITE" id="PS50005">
    <property type="entry name" value="TPR"/>
    <property type="match status" value="6"/>
</dbReference>
<feature type="repeat" description="TPR" evidence="3">
    <location>
        <begin position="169"/>
        <end position="202"/>
    </location>
</feature>
<dbReference type="InterPro" id="IPR019734">
    <property type="entry name" value="TPR_rpt"/>
</dbReference>
<dbReference type="PANTHER" id="PTHR44858">
    <property type="entry name" value="TETRATRICOPEPTIDE REPEAT PROTEIN 6"/>
    <property type="match status" value="1"/>
</dbReference>
<feature type="signal peptide" evidence="4">
    <location>
        <begin position="1"/>
        <end position="23"/>
    </location>
</feature>
<dbReference type="KEGG" id="vpy:HZI73_21085"/>
<dbReference type="InterPro" id="IPR050498">
    <property type="entry name" value="Ycf3"/>
</dbReference>
<evidence type="ECO:0000256" key="2">
    <source>
        <dbReference type="ARBA" id="ARBA00022803"/>
    </source>
</evidence>
<dbReference type="SMART" id="SM00028">
    <property type="entry name" value="TPR"/>
    <property type="match status" value="11"/>
</dbReference>
<feature type="repeat" description="TPR" evidence="3">
    <location>
        <begin position="337"/>
        <end position="370"/>
    </location>
</feature>
<dbReference type="PROSITE" id="PS50293">
    <property type="entry name" value="TPR_REGION"/>
    <property type="match status" value="2"/>
</dbReference>
<feature type="repeat" description="TPR" evidence="3">
    <location>
        <begin position="303"/>
        <end position="336"/>
    </location>
</feature>
<accession>A0A8J8MMZ0</accession>
<dbReference type="PROSITE" id="PS51257">
    <property type="entry name" value="PROKAR_LIPOPROTEIN"/>
    <property type="match status" value="1"/>
</dbReference>
<protein>
    <submittedName>
        <fullName evidence="6">Tetratricopeptide repeat protein</fullName>
    </submittedName>
</protein>
<dbReference type="Proteomes" id="UP000683246">
    <property type="component" value="Chromosome"/>
</dbReference>
<feature type="repeat" description="TPR" evidence="3">
    <location>
        <begin position="95"/>
        <end position="128"/>
    </location>
</feature>
<organism evidence="6 7">
    <name type="scientific">Vallitalea pronyensis</name>
    <dbReference type="NCBI Taxonomy" id="1348613"/>
    <lineage>
        <taxon>Bacteria</taxon>
        <taxon>Bacillati</taxon>
        <taxon>Bacillota</taxon>
        <taxon>Clostridia</taxon>
        <taxon>Lachnospirales</taxon>
        <taxon>Vallitaleaceae</taxon>
        <taxon>Vallitalea</taxon>
    </lineage>
</organism>
<feature type="chain" id="PRO_5039629412" evidence="4">
    <location>
        <begin position="24"/>
        <end position="419"/>
    </location>
</feature>
<keyword evidence="4" id="KW-0732">Signal</keyword>
<proteinExistence type="predicted"/>
<keyword evidence="2 3" id="KW-0802">TPR repeat</keyword>
<evidence type="ECO:0000313" key="7">
    <source>
        <dbReference type="Proteomes" id="UP000683246"/>
    </source>
</evidence>
<dbReference type="PANTHER" id="PTHR44858:SF1">
    <property type="entry name" value="UDP-N-ACETYLGLUCOSAMINE--PEPTIDE N-ACETYLGLUCOSAMINYLTRANSFERASE SPINDLY-RELATED"/>
    <property type="match status" value="1"/>
</dbReference>
<evidence type="ECO:0000313" key="6">
    <source>
        <dbReference type="EMBL" id="QUI24645.1"/>
    </source>
</evidence>
<evidence type="ECO:0000256" key="1">
    <source>
        <dbReference type="ARBA" id="ARBA00022737"/>
    </source>
</evidence>
<name>A0A8J8MMZ0_9FIRM</name>
<evidence type="ECO:0000256" key="4">
    <source>
        <dbReference type="SAM" id="SignalP"/>
    </source>
</evidence>
<evidence type="ECO:0000259" key="5">
    <source>
        <dbReference type="Pfam" id="PF12862"/>
    </source>
</evidence>
<dbReference type="InterPro" id="IPR011990">
    <property type="entry name" value="TPR-like_helical_dom_sf"/>
</dbReference>
<reference evidence="6" key="1">
    <citation type="submission" date="2020-07" db="EMBL/GenBank/DDBJ databases">
        <title>Vallitalea pronyensis genome.</title>
        <authorList>
            <person name="Postec A."/>
        </authorList>
    </citation>
    <scope>NUCLEOTIDE SEQUENCE</scope>
    <source>
        <strain evidence="6">FatNI3</strain>
    </source>
</reference>
<gene>
    <name evidence="6" type="ORF">HZI73_21085</name>
</gene>
<dbReference type="InterPro" id="IPR026000">
    <property type="entry name" value="Apc5_dom"/>
</dbReference>
<feature type="repeat" description="TPR" evidence="3">
    <location>
        <begin position="61"/>
        <end position="94"/>
    </location>
</feature>
<sequence length="419" mass="47717">MKKIRRISTLLILLILISTGCGSKSPAVAINEEGYKLYISGDYQGALEKYNEAITADSSYSTAYANRGMIHFYLGKYEEALADMNKAIEVNPKDPVAYSNRGYFQLAMGQVNEALKNLDEAIALKKNFDDKQLLALTYVTQGSAYGMIGAFEKGIASFDEALAINKNDKTFYNAKGILLKDWEKYDEAIEAYNEAITIDQSYAYAYGNRGFVFFIKEEYTKALADVDTAIEIDASIPQVYNTKALIHSAIGEKDTAIEIYDYMITRWPHYNDAYIGRGNEYLLKEDFARALTDFSVAASNGNLDAMVQKGYLHMTLEQYEDGLQAFKQYNEVKPNNYLVLVEIGNGYQQLSQYEESITYYDQAIEIDPQHYLAYYSKGLSLKYQEKYEEALDMMNLVLTKHDLEEAKKEIEWIEKKRKG</sequence>
<feature type="domain" description="Anaphase-promoting complex subunit 5" evidence="5">
    <location>
        <begin position="100"/>
        <end position="137"/>
    </location>
</feature>
<dbReference type="Pfam" id="PF00515">
    <property type="entry name" value="TPR_1"/>
    <property type="match status" value="2"/>
</dbReference>
<dbReference type="Pfam" id="PF12862">
    <property type="entry name" value="ANAPC5"/>
    <property type="match status" value="1"/>
</dbReference>
<dbReference type="SUPFAM" id="SSF48452">
    <property type="entry name" value="TPR-like"/>
    <property type="match status" value="2"/>
</dbReference>
<dbReference type="Pfam" id="PF13414">
    <property type="entry name" value="TPR_11"/>
    <property type="match status" value="1"/>
</dbReference>